<accession>A0ABR4BZY5</accession>
<evidence type="ECO:0000256" key="2">
    <source>
        <dbReference type="ARBA" id="ARBA00022670"/>
    </source>
</evidence>
<sequence length="655" mass="74454">MSLPLGTVYDRNSLWPNLQRDLERQQLNDLDVEDQAKYVEYLRAQETINQSGGDVARALKLSVLIGDSGLNHKDLNGIVDRGALLLSDNVVNRYMDIICEHVNSIRRRMVPHSWPGFQNDEEVAEKSSPGYTSIPPIQTDNSVQPEFPSCGFIKSELFTQCTSVARATEILEALDLAGENFKNLDYLLIPFSNTVHHALLGFAPRQKFVFIIDSVGTEGGNLISLNDRFPKALLMRVLFSQVDETETWPLYTQWPLRSKDTFDGSPNVVRQKDFYNCGVFTVMNAMCLAFGYDMLCFGPEDLDPLKRPRMLMELLQGSLGGKYAYDLLDVPNGPLYMNPIRIPQFARYSGEVKEKQGLFDTPETIKSVYVFEDLTANVGGDGAPLAEAPEISSGSFVIPITDDDDMDIDLSDGKADDLDEAFGIIDPRDWMCDSGVSSPGTSSAILYPSPPPSEIDELDGRSSMLRGLILSVEKAIKDDFLSRLSDMHEAWDTGKEYVRESEIERRLFPPQLDQKYFQKQGFLYGSKTKSRSEEDLSGLTSKEHKPAYELLNDEDTDEWLHESPDIVHRWTQNKTLAFAAKYWGEIVDPSEWLLSGYEKWHEKHSRKENDAHSFLIESWKTELQPDFKARRDVLYQFEFIRERMKEAGTKWSDVR</sequence>
<reference evidence="5 6" key="1">
    <citation type="journal article" date="2024" name="Commun. Biol.">
        <title>Comparative genomic analysis of thermophilic fungi reveals convergent evolutionary adaptations and gene losses.</title>
        <authorList>
            <person name="Steindorff A.S."/>
            <person name="Aguilar-Pontes M.V."/>
            <person name="Robinson A.J."/>
            <person name="Andreopoulos B."/>
            <person name="LaButti K."/>
            <person name="Kuo A."/>
            <person name="Mondo S."/>
            <person name="Riley R."/>
            <person name="Otillar R."/>
            <person name="Haridas S."/>
            <person name="Lipzen A."/>
            <person name="Grimwood J."/>
            <person name="Schmutz J."/>
            <person name="Clum A."/>
            <person name="Reid I.D."/>
            <person name="Moisan M.C."/>
            <person name="Butler G."/>
            <person name="Nguyen T.T.M."/>
            <person name="Dewar K."/>
            <person name="Conant G."/>
            <person name="Drula E."/>
            <person name="Henrissat B."/>
            <person name="Hansel C."/>
            <person name="Singer S."/>
            <person name="Hutchinson M.I."/>
            <person name="de Vries R.P."/>
            <person name="Natvig D.O."/>
            <person name="Powell A.J."/>
            <person name="Tsang A."/>
            <person name="Grigoriev I.V."/>
        </authorList>
    </citation>
    <scope>NUCLEOTIDE SEQUENCE [LARGE SCALE GENOMIC DNA]</scope>
    <source>
        <strain evidence="5 6">CBS 494.80</strain>
    </source>
</reference>
<keyword evidence="3" id="KW-0378">Hydrolase</keyword>
<dbReference type="EMBL" id="JAZHXI010000016">
    <property type="protein sequence ID" value="KAL2063170.1"/>
    <property type="molecule type" value="Genomic_DNA"/>
</dbReference>
<dbReference type="InterPro" id="IPR003653">
    <property type="entry name" value="Peptidase_C48_C"/>
</dbReference>
<evidence type="ECO:0000256" key="1">
    <source>
        <dbReference type="ARBA" id="ARBA00005234"/>
    </source>
</evidence>
<feature type="domain" description="Ubiquitin-like protease family profile" evidence="4">
    <location>
        <begin position="179"/>
        <end position="291"/>
    </location>
</feature>
<gene>
    <name evidence="5" type="ORF">VTL71DRAFT_6242</name>
</gene>
<evidence type="ECO:0000313" key="5">
    <source>
        <dbReference type="EMBL" id="KAL2063170.1"/>
    </source>
</evidence>
<evidence type="ECO:0000256" key="3">
    <source>
        <dbReference type="ARBA" id="ARBA00022801"/>
    </source>
</evidence>
<evidence type="ECO:0000313" key="6">
    <source>
        <dbReference type="Proteomes" id="UP001595075"/>
    </source>
</evidence>
<keyword evidence="6" id="KW-1185">Reference proteome</keyword>
<organism evidence="5 6">
    <name type="scientific">Oculimacula yallundae</name>
    <dbReference type="NCBI Taxonomy" id="86028"/>
    <lineage>
        <taxon>Eukaryota</taxon>
        <taxon>Fungi</taxon>
        <taxon>Dikarya</taxon>
        <taxon>Ascomycota</taxon>
        <taxon>Pezizomycotina</taxon>
        <taxon>Leotiomycetes</taxon>
        <taxon>Helotiales</taxon>
        <taxon>Ploettnerulaceae</taxon>
        <taxon>Oculimacula</taxon>
    </lineage>
</organism>
<comment type="caution">
    <text evidence="5">The sequence shown here is derived from an EMBL/GenBank/DDBJ whole genome shotgun (WGS) entry which is preliminary data.</text>
</comment>
<comment type="similarity">
    <text evidence="1">Belongs to the peptidase C48 family.</text>
</comment>
<proteinExistence type="inferred from homology"/>
<dbReference type="SUPFAM" id="SSF54001">
    <property type="entry name" value="Cysteine proteinases"/>
    <property type="match status" value="1"/>
</dbReference>
<evidence type="ECO:0000259" key="4">
    <source>
        <dbReference type="Pfam" id="PF02902"/>
    </source>
</evidence>
<dbReference type="Proteomes" id="UP001595075">
    <property type="component" value="Unassembled WGS sequence"/>
</dbReference>
<protein>
    <recommendedName>
        <fullName evidence="4">Ubiquitin-like protease family profile domain-containing protein</fullName>
    </recommendedName>
</protein>
<name>A0ABR4BZY5_9HELO</name>
<keyword evidence="2" id="KW-0645">Protease</keyword>
<dbReference type="Gene3D" id="3.40.395.10">
    <property type="entry name" value="Adenoviral Proteinase, Chain A"/>
    <property type="match status" value="1"/>
</dbReference>
<dbReference type="InterPro" id="IPR038765">
    <property type="entry name" value="Papain-like_cys_pep_sf"/>
</dbReference>
<dbReference type="Pfam" id="PF02902">
    <property type="entry name" value="Peptidase_C48"/>
    <property type="match status" value="1"/>
</dbReference>